<evidence type="ECO:0000256" key="1">
    <source>
        <dbReference type="ARBA" id="ARBA00009437"/>
    </source>
</evidence>
<keyword evidence="5" id="KW-0804">Transcription</keyword>
<evidence type="ECO:0000256" key="6">
    <source>
        <dbReference type="ARBA" id="ARBA00040885"/>
    </source>
</evidence>
<dbReference type="InterPro" id="IPR036388">
    <property type="entry name" value="WH-like_DNA-bd_sf"/>
</dbReference>
<evidence type="ECO:0000256" key="5">
    <source>
        <dbReference type="ARBA" id="ARBA00023163"/>
    </source>
</evidence>
<evidence type="ECO:0000259" key="8">
    <source>
        <dbReference type="PROSITE" id="PS50931"/>
    </source>
</evidence>
<evidence type="ECO:0000256" key="2">
    <source>
        <dbReference type="ARBA" id="ARBA00023015"/>
    </source>
</evidence>
<keyword evidence="2" id="KW-0805">Transcription regulation</keyword>
<comment type="similarity">
    <text evidence="1">Belongs to the LysR transcriptional regulatory family.</text>
</comment>
<organism evidence="9 10">
    <name type="scientific">Mycobacterium paraense</name>
    <dbReference type="NCBI Taxonomy" id="767916"/>
    <lineage>
        <taxon>Bacteria</taxon>
        <taxon>Bacillati</taxon>
        <taxon>Actinomycetota</taxon>
        <taxon>Actinomycetes</taxon>
        <taxon>Mycobacteriales</taxon>
        <taxon>Mycobacteriaceae</taxon>
        <taxon>Mycobacterium</taxon>
        <taxon>Mycobacterium simiae complex</taxon>
    </lineage>
</organism>
<dbReference type="GO" id="GO:0003700">
    <property type="term" value="F:DNA-binding transcription factor activity"/>
    <property type="evidence" value="ECO:0007669"/>
    <property type="project" value="InterPro"/>
</dbReference>
<evidence type="ECO:0000313" key="9">
    <source>
        <dbReference type="EMBL" id="ORW36599.1"/>
    </source>
</evidence>
<dbReference type="Pfam" id="PF00126">
    <property type="entry name" value="HTH_1"/>
    <property type="match status" value="1"/>
</dbReference>
<dbReference type="SUPFAM" id="SSF46785">
    <property type="entry name" value="Winged helix' DNA-binding domain"/>
    <property type="match status" value="1"/>
</dbReference>
<dbReference type="PROSITE" id="PS50931">
    <property type="entry name" value="HTH_LYSR"/>
    <property type="match status" value="1"/>
</dbReference>
<gene>
    <name evidence="9" type="ORF">AWB90_25990</name>
</gene>
<proteinExistence type="inferred from homology"/>
<dbReference type="Gene3D" id="3.40.190.10">
    <property type="entry name" value="Periplasmic binding protein-like II"/>
    <property type="match status" value="2"/>
</dbReference>
<evidence type="ECO:0000256" key="4">
    <source>
        <dbReference type="ARBA" id="ARBA00023159"/>
    </source>
</evidence>
<dbReference type="FunFam" id="1.10.10.10:FF:000001">
    <property type="entry name" value="LysR family transcriptional regulator"/>
    <property type="match status" value="1"/>
</dbReference>
<protein>
    <recommendedName>
        <fullName evidence="6">Probable hydrogen peroxide-inducible genes activator</fullName>
    </recommendedName>
</protein>
<reference evidence="9 10" key="1">
    <citation type="journal article" date="2015" name="Emerg. Microbes Infect.">
        <title>Characterization of 17 strains belonging to the Mycobacterium simiae complex and description of Mycobacterium paraense sp. nov.</title>
        <authorList>
            <person name="Fusco da Costa A.R."/>
            <person name="Fedrizzi T."/>
            <person name="Lopes M.L."/>
            <person name="Pecorari M."/>
            <person name="Oliveira da Costa W.L."/>
            <person name="Giacobazzi E."/>
            <person name="da Costa Bahia J.R."/>
            <person name="De Sanctis V."/>
            <person name="Batista Lima K.V."/>
            <person name="Bertorelli R."/>
            <person name="Grottola A."/>
            <person name="Fabio A."/>
            <person name="Mariottini A."/>
            <person name="Ferretti P."/>
            <person name="Di Leva F."/>
            <person name="Fregni Serpini G."/>
            <person name="Tagliazucchi S."/>
            <person name="Rumpianesi F."/>
            <person name="Jousson O."/>
            <person name="Segata N."/>
            <person name="Tortoli E."/>
        </authorList>
    </citation>
    <scope>NUCLEOTIDE SEQUENCE [LARGE SCALE GENOMIC DNA]</scope>
    <source>
        <strain evidence="9 10">IEC33</strain>
    </source>
</reference>
<evidence type="ECO:0000313" key="10">
    <source>
        <dbReference type="Proteomes" id="UP000193285"/>
    </source>
</evidence>
<name>A0A1X2A365_9MYCO</name>
<dbReference type="PANTHER" id="PTHR30346:SF0">
    <property type="entry name" value="HCA OPERON TRANSCRIPTIONAL ACTIVATOR HCAR"/>
    <property type="match status" value="1"/>
</dbReference>
<dbReference type="Proteomes" id="UP000193285">
    <property type="component" value="Unassembled WGS sequence"/>
</dbReference>
<dbReference type="Gene3D" id="1.10.10.10">
    <property type="entry name" value="Winged helix-like DNA-binding domain superfamily/Winged helix DNA-binding domain"/>
    <property type="match status" value="1"/>
</dbReference>
<dbReference type="SUPFAM" id="SSF53850">
    <property type="entry name" value="Periplasmic binding protein-like II"/>
    <property type="match status" value="1"/>
</dbReference>
<dbReference type="OrthoDB" id="3176554at2"/>
<dbReference type="AlphaFoldDB" id="A0A1X2A365"/>
<dbReference type="EMBL" id="LQPN01000080">
    <property type="protein sequence ID" value="ORW36599.1"/>
    <property type="molecule type" value="Genomic_DNA"/>
</dbReference>
<comment type="function">
    <text evidence="7">Required for the induction the katG gene for catalase. Involved in the response to hydrogen peroxide.</text>
</comment>
<accession>A0A1X2A365</accession>
<dbReference type="Pfam" id="PF03466">
    <property type="entry name" value="LysR_substrate"/>
    <property type="match status" value="1"/>
</dbReference>
<dbReference type="InterPro" id="IPR005119">
    <property type="entry name" value="LysR_subst-bd"/>
</dbReference>
<feature type="domain" description="HTH lysR-type" evidence="8">
    <location>
        <begin position="1"/>
        <end position="58"/>
    </location>
</feature>
<dbReference type="RefSeq" id="WP_085246393.1">
    <property type="nucleotide sequence ID" value="NZ_LQPN01000080.1"/>
</dbReference>
<dbReference type="PANTHER" id="PTHR30346">
    <property type="entry name" value="TRANSCRIPTIONAL DUAL REGULATOR HCAR-RELATED"/>
    <property type="match status" value="1"/>
</dbReference>
<dbReference type="STRING" id="767916.AWB91_17560"/>
<dbReference type="InterPro" id="IPR000847">
    <property type="entry name" value="LysR_HTH_N"/>
</dbReference>
<keyword evidence="3" id="KW-0238">DNA-binding</keyword>
<dbReference type="GO" id="GO:0032993">
    <property type="term" value="C:protein-DNA complex"/>
    <property type="evidence" value="ECO:0007669"/>
    <property type="project" value="TreeGrafter"/>
</dbReference>
<dbReference type="CDD" id="cd08414">
    <property type="entry name" value="PBP2_LTTR_aromatics_like"/>
    <property type="match status" value="1"/>
</dbReference>
<evidence type="ECO:0000256" key="7">
    <source>
        <dbReference type="ARBA" id="ARBA00056658"/>
    </source>
</evidence>
<dbReference type="GO" id="GO:0003677">
    <property type="term" value="F:DNA binding"/>
    <property type="evidence" value="ECO:0007669"/>
    <property type="project" value="UniProtKB-KW"/>
</dbReference>
<dbReference type="PRINTS" id="PR00039">
    <property type="entry name" value="HTHLYSR"/>
</dbReference>
<evidence type="ECO:0000256" key="3">
    <source>
        <dbReference type="ARBA" id="ARBA00023125"/>
    </source>
</evidence>
<keyword evidence="4" id="KW-0010">Activator</keyword>
<sequence>MELRELSAFVAVVEEGGMSAAARRLHVSQSAISQTVSALEREIGVRLLERVSTGVRPTDAGAALLDEARAVLARYRQAVRTMAGYRGESGGVIRLGIPLELAPHVLPGALAKFAAESPEIQVVPRHLSTAAQFEALRSDELDVGLVRERPAGSEFDALLVARESLGVLLDSSIAAGRVGPDGVALHDLSDLRWTGFPRSSSPGWYDELTGALRSHGIEIGPPAPDGHVLIADVKFAAVSGGHAFALAPEDQPRPLPDNVTWAALIGRPLVRRTWVVWPADSRRRDLGRLIASFGVPDDA</sequence>
<comment type="caution">
    <text evidence="9">The sequence shown here is derived from an EMBL/GenBank/DDBJ whole genome shotgun (WGS) entry which is preliminary data.</text>
</comment>
<dbReference type="InterPro" id="IPR036390">
    <property type="entry name" value="WH_DNA-bd_sf"/>
</dbReference>